<evidence type="ECO:0000313" key="2">
    <source>
        <dbReference type="Proteomes" id="UP000326331"/>
    </source>
</evidence>
<dbReference type="RefSeq" id="WP_158065909.1">
    <property type="nucleotide sequence ID" value="NZ_CP042829.1"/>
</dbReference>
<evidence type="ECO:0000313" key="1">
    <source>
        <dbReference type="EMBL" id="QFG01969.1"/>
    </source>
</evidence>
<accession>A0ABX6C1S5</accession>
<reference evidence="1 2" key="1">
    <citation type="submission" date="2019-10" db="EMBL/GenBank/DDBJ databases">
        <title>Thermopilla bonchosmolovskayae gen. nov., sp. nov., a moderately thermophilic Chloroflexi bacterium from a Chukotka hot spring (Arctic, Russia), representing a novel classis Thermopillaia, which include previously uncultivated lineage OLB14.</title>
        <authorList>
            <person name="Kochetkova T.V."/>
            <person name="Zayulina K.S."/>
            <person name="Zhigarkov V.S."/>
            <person name="Minaev N.V."/>
            <person name="Novikov A."/>
            <person name="Toshchakov S.V."/>
            <person name="Elcheninov A.G."/>
            <person name="Kublanov I.V."/>
        </authorList>
    </citation>
    <scope>NUCLEOTIDE SEQUENCE [LARGE SCALE GENOMIC DNA]</scope>
    <source>
        <strain evidence="1 2">3753O</strain>
    </source>
</reference>
<name>A0ABX6C1S5_9CHLR</name>
<protein>
    <submittedName>
        <fullName evidence="1">Uncharacterized protein</fullName>
    </submittedName>
</protein>
<sequence>MTVEPPRIRLADLLSTASSLAAFRLEPAITRKHLRDALSVLLEETTFEALGGGASPLIPRRAAPAPDADVLAFAARWNDRLGGPFVEVSPDLLAELRADLESPPS</sequence>
<gene>
    <name evidence="1" type="ORF">Tbon_01160</name>
</gene>
<dbReference type="EMBL" id="CP042829">
    <property type="protein sequence ID" value="QFG01969.1"/>
    <property type="molecule type" value="Genomic_DNA"/>
</dbReference>
<keyword evidence="2" id="KW-1185">Reference proteome</keyword>
<proteinExistence type="predicted"/>
<dbReference type="Proteomes" id="UP000326331">
    <property type="component" value="Chromosome"/>
</dbReference>
<organism evidence="1 2">
    <name type="scientific">Tepidiforma bonchosmolovskayae</name>
    <dbReference type="NCBI Taxonomy" id="2601677"/>
    <lineage>
        <taxon>Bacteria</taxon>
        <taxon>Bacillati</taxon>
        <taxon>Chloroflexota</taxon>
        <taxon>Tepidiformia</taxon>
        <taxon>Tepidiformales</taxon>
        <taxon>Tepidiformaceae</taxon>
        <taxon>Tepidiforma</taxon>
    </lineage>
</organism>